<proteinExistence type="predicted"/>
<accession>H1S1J7</accession>
<evidence type="ECO:0000313" key="1">
    <source>
        <dbReference type="EMBL" id="EHP43572.1"/>
    </source>
</evidence>
<evidence type="ECO:0000313" key="2">
    <source>
        <dbReference type="Proteomes" id="UP000005808"/>
    </source>
</evidence>
<protein>
    <submittedName>
        <fullName evidence="1">Uncharacterized protein</fullName>
    </submittedName>
</protein>
<dbReference type="EMBL" id="AHJE01000017">
    <property type="protein sequence ID" value="EHP43572.1"/>
    <property type="molecule type" value="Genomic_DNA"/>
</dbReference>
<comment type="caution">
    <text evidence="1">The sequence shown here is derived from an EMBL/GenBank/DDBJ whole genome shotgun (WGS) entry which is preliminary data.</text>
</comment>
<organism evidence="1 2">
    <name type="scientific">Cupriavidus basilensis OR16</name>
    <dbReference type="NCBI Taxonomy" id="1127483"/>
    <lineage>
        <taxon>Bacteria</taxon>
        <taxon>Pseudomonadati</taxon>
        <taxon>Pseudomonadota</taxon>
        <taxon>Betaproteobacteria</taxon>
        <taxon>Burkholderiales</taxon>
        <taxon>Burkholderiaceae</taxon>
        <taxon>Cupriavidus</taxon>
    </lineage>
</organism>
<gene>
    <name evidence="1" type="ORF">OR16_07691</name>
</gene>
<name>H1S1J7_9BURK</name>
<dbReference type="Proteomes" id="UP000005808">
    <property type="component" value="Unassembled WGS sequence"/>
</dbReference>
<dbReference type="AlphaFoldDB" id="H1S1J7"/>
<sequence>MLGHRLAAVEDDVLFLDEGYRVRAQQRERAAGAQRGQPHVDGVGVDGVGGLAQQAEYYALVGAVAAAGGAERAVQLHAHAGHLWQQAVARQALGEHQRGAHRTNGVRARWADTHLEQVEDADSHGRLLGQASAGIRPARPCRN</sequence>
<reference evidence="1 2" key="1">
    <citation type="journal article" date="2012" name="J. Bacteriol.">
        <title>De Novo Genome Project of Cupriavidus basilensis OR16.</title>
        <authorList>
            <person name="Cserhati M."/>
            <person name="Kriszt B."/>
            <person name="Szoboszlay S."/>
            <person name="Toth A."/>
            <person name="Szabo I."/>
            <person name="Tancsics A."/>
            <person name="Nagy I."/>
            <person name="Horvath B."/>
            <person name="Nagy I."/>
            <person name="Kukolya J."/>
        </authorList>
    </citation>
    <scope>NUCLEOTIDE SEQUENCE [LARGE SCALE GENOMIC DNA]</scope>
    <source>
        <strain evidence="1 2">OR16</strain>
    </source>
</reference>